<proteinExistence type="predicted"/>
<evidence type="ECO:0000256" key="1">
    <source>
        <dbReference type="SAM" id="MobiDB-lite"/>
    </source>
</evidence>
<sequence length="127" mass="14601">MMRRNLAPFLVPGCRRSERSQQPDPDSVQSEVEAKPKLVWTKRSYNTDDAEDPWTLVTPFLDHLRRLPSALMPLALDIFRTRLGRWLRQLSRKLKTAKKGQRQTDSSEPQRPGSTLLARHCGASIVH</sequence>
<dbReference type="Proteomes" id="UP000325008">
    <property type="component" value="Unassembled WGS sequence"/>
</dbReference>
<organism evidence="2 3">
    <name type="scientific">Pseudozyma antarctica</name>
    <name type="common">Yeast</name>
    <name type="synonym">Candida antarctica</name>
    <dbReference type="NCBI Taxonomy" id="84753"/>
    <lineage>
        <taxon>Eukaryota</taxon>
        <taxon>Fungi</taxon>
        <taxon>Dikarya</taxon>
        <taxon>Basidiomycota</taxon>
        <taxon>Ustilaginomycotina</taxon>
        <taxon>Ustilaginomycetes</taxon>
        <taxon>Ustilaginales</taxon>
        <taxon>Ustilaginaceae</taxon>
        <taxon>Moesziomyces</taxon>
    </lineage>
</organism>
<feature type="compositionally biased region" description="Polar residues" evidence="1">
    <location>
        <begin position="103"/>
        <end position="113"/>
    </location>
</feature>
<feature type="region of interest" description="Disordered" evidence="1">
    <location>
        <begin position="1"/>
        <end position="33"/>
    </location>
</feature>
<feature type="region of interest" description="Disordered" evidence="1">
    <location>
        <begin position="94"/>
        <end position="117"/>
    </location>
</feature>
<accession>A0A5C3FGV4</accession>
<keyword evidence="3" id="KW-1185">Reference proteome</keyword>
<comment type="caution">
    <text evidence="2">The sequence shown here is derived from an EMBL/GenBank/DDBJ whole genome shotgun (WGS) entry which is preliminary data.</text>
</comment>
<name>A0A5C3FGV4_PSEA2</name>
<evidence type="ECO:0000313" key="3">
    <source>
        <dbReference type="Proteomes" id="UP000325008"/>
    </source>
</evidence>
<protein>
    <submittedName>
        <fullName evidence="2">Uncharacterized protein</fullName>
    </submittedName>
</protein>
<reference evidence="2" key="1">
    <citation type="submission" date="2018-03" db="EMBL/GenBank/DDBJ databases">
        <authorList>
            <person name="Guldener U."/>
        </authorList>
    </citation>
    <scope>NUCLEOTIDE SEQUENCE [LARGE SCALE GENOMIC DNA]</scope>
    <source>
        <strain evidence="2">ATCC34888</strain>
    </source>
</reference>
<gene>
    <name evidence="2" type="ORF">PSANT_00414</name>
</gene>
<evidence type="ECO:0000313" key="2">
    <source>
        <dbReference type="EMBL" id="SPO42731.1"/>
    </source>
</evidence>
<dbReference type="EMBL" id="OOIQ01000001">
    <property type="protein sequence ID" value="SPO42731.1"/>
    <property type="molecule type" value="Genomic_DNA"/>
</dbReference>
<dbReference type="AlphaFoldDB" id="A0A5C3FGV4"/>